<dbReference type="GO" id="GO:0031966">
    <property type="term" value="C:mitochondrial membrane"/>
    <property type="evidence" value="ECO:0007669"/>
    <property type="project" value="UniProtKB-SubCell"/>
</dbReference>
<dbReference type="InterPro" id="IPR001421">
    <property type="entry name" value="ATP8_metazoa"/>
</dbReference>
<comment type="subunit">
    <text evidence="3">F-type ATPases have 2 components, CF(1) - the catalytic core - and CF(0) - the membrane proton channel.</text>
</comment>
<organism evidence="14">
    <name type="scientific">Prays oleae</name>
    <dbReference type="NCBI Taxonomy" id="627135"/>
    <lineage>
        <taxon>Eukaryota</taxon>
        <taxon>Metazoa</taxon>
        <taxon>Ecdysozoa</taxon>
        <taxon>Arthropoda</taxon>
        <taxon>Hexapoda</taxon>
        <taxon>Insecta</taxon>
        <taxon>Pterygota</taxon>
        <taxon>Neoptera</taxon>
        <taxon>Endopterygota</taxon>
        <taxon>Lepidoptera</taxon>
        <taxon>Glossata</taxon>
        <taxon>Ditrysia</taxon>
        <taxon>Yponomeutoidea</taxon>
        <taxon>Praydidae</taxon>
        <taxon>Prays</taxon>
    </lineage>
</organism>
<keyword evidence="5 12" id="KW-0138">CF(0)</keyword>
<evidence type="ECO:0000256" key="5">
    <source>
        <dbReference type="ARBA" id="ARBA00022547"/>
    </source>
</evidence>
<reference evidence="14" key="2">
    <citation type="submission" date="2014-10" db="EMBL/GenBank/DDBJ databases">
        <authorList>
            <person name="Seo M.-J."/>
            <person name="Seok Y.J."/>
            <person name="Cha I.-T."/>
        </authorList>
    </citation>
    <scope>NUCLEOTIDE SEQUENCE</scope>
    <source>
        <strain evidence="14">P38</strain>
    </source>
</reference>
<dbReference type="GO" id="GO:0045259">
    <property type="term" value="C:proton-transporting ATP synthase complex"/>
    <property type="evidence" value="ECO:0007669"/>
    <property type="project" value="UniProtKB-KW"/>
</dbReference>
<evidence type="ECO:0000256" key="9">
    <source>
        <dbReference type="ARBA" id="ARBA00023065"/>
    </source>
</evidence>
<dbReference type="GeneID" id="22549136"/>
<sequence>MPQMMPMNWILSLIYFILLLMTFNIMNYYNYNNKMNNFLKINFKKKMLNWKW</sequence>
<dbReference type="GO" id="GO:0015986">
    <property type="term" value="P:proton motive force-driven ATP synthesis"/>
    <property type="evidence" value="ECO:0007669"/>
    <property type="project" value="InterPro"/>
</dbReference>
<evidence type="ECO:0000256" key="3">
    <source>
        <dbReference type="ARBA" id="ARBA00011291"/>
    </source>
</evidence>
<evidence type="ECO:0000256" key="7">
    <source>
        <dbReference type="ARBA" id="ARBA00022781"/>
    </source>
</evidence>
<evidence type="ECO:0000256" key="1">
    <source>
        <dbReference type="ARBA" id="ARBA00004304"/>
    </source>
</evidence>
<evidence type="ECO:0000256" key="12">
    <source>
        <dbReference type="RuleBase" id="RU003661"/>
    </source>
</evidence>
<dbReference type="CTD" id="4509"/>
<accession>A0A0U1XUY0</accession>
<evidence type="ECO:0000256" key="10">
    <source>
        <dbReference type="ARBA" id="ARBA00023128"/>
    </source>
</evidence>
<gene>
    <name evidence="14" type="primary">ATP8</name>
</gene>
<evidence type="ECO:0000256" key="4">
    <source>
        <dbReference type="ARBA" id="ARBA00022448"/>
    </source>
</evidence>
<evidence type="ECO:0000256" key="2">
    <source>
        <dbReference type="ARBA" id="ARBA00008892"/>
    </source>
</evidence>
<keyword evidence="7 12" id="KW-0375">Hydrogen ion transport</keyword>
<dbReference type="GO" id="GO:0016787">
    <property type="term" value="F:hydrolase activity"/>
    <property type="evidence" value="ECO:0007669"/>
    <property type="project" value="UniProtKB-KW"/>
</dbReference>
<dbReference type="RefSeq" id="YP_009112359.1">
    <property type="nucleotide sequence ID" value="NC_025948.1"/>
</dbReference>
<keyword evidence="10 12" id="KW-0496">Mitochondrion</keyword>
<dbReference type="EMBL" id="KM874804">
    <property type="protein sequence ID" value="AIY61493.1"/>
    <property type="molecule type" value="Genomic_DNA"/>
</dbReference>
<reference evidence="14" key="1">
    <citation type="journal article" date="2014" name="Mitochondrial DNA">
        <title>The mitochondrial genome of Prays oleae (Insecta: Lepidoptera: Praydidae).</title>
        <authorList>
            <person name="van Asch B."/>
            <person name="Blibech I."/>
            <person name="Pereira-Castro I."/>
            <person name="Rei F.T."/>
            <person name="da Costa L.T."/>
        </authorList>
    </citation>
    <scope>NUCLEOTIDE SEQUENCE</scope>
    <source>
        <strain evidence="14">P38</strain>
    </source>
</reference>
<feature type="transmembrane region" description="Helical" evidence="13">
    <location>
        <begin position="6"/>
        <end position="26"/>
    </location>
</feature>
<keyword evidence="14" id="KW-0378">Hydrolase</keyword>
<keyword evidence="9 12" id="KW-0406">Ion transport</keyword>
<proteinExistence type="inferred from homology"/>
<comment type="similarity">
    <text evidence="2 12">Belongs to the ATPase protein 8 family.</text>
</comment>
<name>A0A0U1XUY0_9NEOP</name>
<evidence type="ECO:0000313" key="14">
    <source>
        <dbReference type="EMBL" id="AIY61493.1"/>
    </source>
</evidence>
<keyword evidence="8 13" id="KW-1133">Transmembrane helix</keyword>
<keyword evidence="6 12" id="KW-0812">Transmembrane</keyword>
<evidence type="ECO:0000256" key="8">
    <source>
        <dbReference type="ARBA" id="ARBA00022989"/>
    </source>
</evidence>
<comment type="subcellular location">
    <subcellularLocation>
        <location evidence="1 12">Mitochondrion membrane</location>
        <topology evidence="1 12">Single-pass membrane protein</topology>
    </subcellularLocation>
</comment>
<dbReference type="AlphaFoldDB" id="A0A0U1XUY0"/>
<evidence type="ECO:0000256" key="6">
    <source>
        <dbReference type="ARBA" id="ARBA00022692"/>
    </source>
</evidence>
<geneLocation type="mitochondrion" evidence="14"/>
<keyword evidence="11 13" id="KW-0472">Membrane</keyword>
<dbReference type="Pfam" id="PF00895">
    <property type="entry name" value="ATP-synt_8"/>
    <property type="match status" value="1"/>
</dbReference>
<evidence type="ECO:0000256" key="11">
    <source>
        <dbReference type="ARBA" id="ARBA00023136"/>
    </source>
</evidence>
<evidence type="ECO:0000256" key="13">
    <source>
        <dbReference type="SAM" id="Phobius"/>
    </source>
</evidence>
<keyword evidence="4 12" id="KW-0813">Transport</keyword>
<protein>
    <recommendedName>
        <fullName evidence="12">ATP synthase complex subunit 8</fullName>
    </recommendedName>
</protein>
<dbReference type="GO" id="GO:0015078">
    <property type="term" value="F:proton transmembrane transporter activity"/>
    <property type="evidence" value="ECO:0007669"/>
    <property type="project" value="InterPro"/>
</dbReference>